<evidence type="ECO:0000256" key="3">
    <source>
        <dbReference type="SAM" id="SignalP"/>
    </source>
</evidence>
<organism evidence="5 6">
    <name type="scientific">Fusarium flagelliforme</name>
    <dbReference type="NCBI Taxonomy" id="2675880"/>
    <lineage>
        <taxon>Eukaryota</taxon>
        <taxon>Fungi</taxon>
        <taxon>Dikarya</taxon>
        <taxon>Ascomycota</taxon>
        <taxon>Pezizomycotina</taxon>
        <taxon>Sordariomycetes</taxon>
        <taxon>Hypocreomycetidae</taxon>
        <taxon>Hypocreales</taxon>
        <taxon>Nectriaceae</taxon>
        <taxon>Fusarium</taxon>
        <taxon>Fusarium incarnatum-equiseti species complex</taxon>
    </lineage>
</organism>
<sequence>MKFISMLAAVGAVAALPASQPQAECKNPEKRIEWRQMDPKDQKSYLDAVLCLKTKPSKIGLNSTLYDDFPNVHFKLNDYIHGGAPFLPWHRYFSWVYLNTLREECGYKGPGTYWDWTLDTKGLRFSPVMSGEHNFGGDGSTNRTEVGPAGDKLQCVDDGPFSKVRPEWLGVNPKKMVGGGHCLFRNLPEVSEPSAFAVSATIFGPENIAKVQAHKTWDQFRWDLEGGPHGIIHGSLGGEMNPTTSPNEPLFFLHHPQIDRIWWQWQQKNDSRLTDYYGPAYHVGEKGSREVKLDDLLHMNGLAKDITVREVMDISKRLCYTY</sequence>
<dbReference type="InterPro" id="IPR050316">
    <property type="entry name" value="Tyrosinase/Hemocyanin"/>
</dbReference>
<feature type="signal peptide" evidence="3">
    <location>
        <begin position="1"/>
        <end position="15"/>
    </location>
</feature>
<keyword evidence="6" id="KW-1185">Reference proteome</keyword>
<keyword evidence="3" id="KW-0732">Signal</keyword>
<evidence type="ECO:0000313" key="5">
    <source>
        <dbReference type="EMBL" id="RFN51902.1"/>
    </source>
</evidence>
<comment type="caution">
    <text evidence="5">The sequence shown here is derived from an EMBL/GenBank/DDBJ whole genome shotgun (WGS) entry which is preliminary data.</text>
</comment>
<dbReference type="InterPro" id="IPR008922">
    <property type="entry name" value="Di-copper_centre_dom_sf"/>
</dbReference>
<keyword evidence="2" id="KW-0186">Copper</keyword>
<dbReference type="PANTHER" id="PTHR11474:SF126">
    <property type="entry name" value="TYROSINASE-LIKE PROTEIN TYR-1-RELATED"/>
    <property type="match status" value="1"/>
</dbReference>
<dbReference type="SUPFAM" id="SSF48056">
    <property type="entry name" value="Di-copper centre-containing domain"/>
    <property type="match status" value="1"/>
</dbReference>
<protein>
    <recommendedName>
        <fullName evidence="4">Tyrosinase copper-binding domain-containing protein</fullName>
    </recommendedName>
</protein>
<dbReference type="InterPro" id="IPR002227">
    <property type="entry name" value="Tyrosinase_Cu-bd"/>
</dbReference>
<keyword evidence="1" id="KW-0479">Metal-binding</keyword>
<feature type="domain" description="Tyrosinase copper-binding" evidence="4">
    <location>
        <begin position="65"/>
        <end position="268"/>
    </location>
</feature>
<dbReference type="PRINTS" id="PR00092">
    <property type="entry name" value="TYROSINASE"/>
</dbReference>
<proteinExistence type="predicted"/>
<dbReference type="OrthoDB" id="6132182at2759"/>
<feature type="chain" id="PRO_5017191613" description="Tyrosinase copper-binding domain-containing protein" evidence="3">
    <location>
        <begin position="16"/>
        <end position="322"/>
    </location>
</feature>
<name>A0A395MVI2_9HYPO</name>
<dbReference type="STRING" id="2594813.A0A395MVI2"/>
<dbReference type="Gene3D" id="1.10.1280.10">
    <property type="entry name" value="Di-copper center containing domain from catechol oxidase"/>
    <property type="match status" value="1"/>
</dbReference>
<dbReference type="PANTHER" id="PTHR11474">
    <property type="entry name" value="TYROSINASE FAMILY MEMBER"/>
    <property type="match status" value="1"/>
</dbReference>
<evidence type="ECO:0000256" key="2">
    <source>
        <dbReference type="ARBA" id="ARBA00023008"/>
    </source>
</evidence>
<dbReference type="Pfam" id="PF00264">
    <property type="entry name" value="Tyrosinase"/>
    <property type="match status" value="1"/>
</dbReference>
<dbReference type="GO" id="GO:0046872">
    <property type="term" value="F:metal ion binding"/>
    <property type="evidence" value="ECO:0007669"/>
    <property type="project" value="UniProtKB-KW"/>
</dbReference>
<evidence type="ECO:0000313" key="6">
    <source>
        <dbReference type="Proteomes" id="UP000265631"/>
    </source>
</evidence>
<gene>
    <name evidence="5" type="ORF">FIE12Z_3863</name>
</gene>
<evidence type="ECO:0000259" key="4">
    <source>
        <dbReference type="Pfam" id="PF00264"/>
    </source>
</evidence>
<dbReference type="GO" id="GO:0016491">
    <property type="term" value="F:oxidoreductase activity"/>
    <property type="evidence" value="ECO:0007669"/>
    <property type="project" value="InterPro"/>
</dbReference>
<reference evidence="5 6" key="1">
    <citation type="journal article" date="2018" name="PLoS Pathog.">
        <title>Evolution of structural diversity of trichothecenes, a family of toxins produced by plant pathogenic and entomopathogenic fungi.</title>
        <authorList>
            <person name="Proctor R.H."/>
            <person name="McCormick S.P."/>
            <person name="Kim H.S."/>
            <person name="Cardoza R.E."/>
            <person name="Stanley A.M."/>
            <person name="Lindo L."/>
            <person name="Kelly A."/>
            <person name="Brown D.W."/>
            <person name="Lee T."/>
            <person name="Vaughan M.M."/>
            <person name="Alexander N.J."/>
            <person name="Busman M."/>
            <person name="Gutierrez S."/>
        </authorList>
    </citation>
    <scope>NUCLEOTIDE SEQUENCE [LARGE SCALE GENOMIC DNA]</scope>
    <source>
        <strain evidence="5 6">NRRL 13405</strain>
    </source>
</reference>
<accession>A0A395MVI2</accession>
<dbReference type="EMBL" id="PXXK01000089">
    <property type="protein sequence ID" value="RFN51902.1"/>
    <property type="molecule type" value="Genomic_DNA"/>
</dbReference>
<dbReference type="Proteomes" id="UP000265631">
    <property type="component" value="Unassembled WGS sequence"/>
</dbReference>
<evidence type="ECO:0000256" key="1">
    <source>
        <dbReference type="ARBA" id="ARBA00022723"/>
    </source>
</evidence>
<dbReference type="AlphaFoldDB" id="A0A395MVI2"/>